<dbReference type="Gene3D" id="2.180.10.10">
    <property type="entry name" value="RHS repeat-associated core"/>
    <property type="match status" value="1"/>
</dbReference>
<evidence type="ECO:0000313" key="3">
    <source>
        <dbReference type="Proteomes" id="UP000011135"/>
    </source>
</evidence>
<evidence type="ECO:0000313" key="2">
    <source>
        <dbReference type="EMBL" id="ELR71941.1"/>
    </source>
</evidence>
<evidence type="ECO:0000259" key="1">
    <source>
        <dbReference type="Pfam" id="PF15533"/>
    </source>
</evidence>
<protein>
    <recommendedName>
        <fullName evidence="1">Bacterial toxin 33 domain-containing protein</fullName>
    </recommendedName>
</protein>
<dbReference type="RefSeq" id="WP_009579491.1">
    <property type="nucleotide sequence ID" value="NZ_AMZN01000030.1"/>
</dbReference>
<dbReference type="EMBL" id="AMZN01000030">
    <property type="protein sequence ID" value="ELR71941.1"/>
    <property type="molecule type" value="Genomic_DNA"/>
</dbReference>
<dbReference type="NCBIfam" id="TIGR03696">
    <property type="entry name" value="Rhs_assc_core"/>
    <property type="match status" value="1"/>
</dbReference>
<organism evidence="2 3">
    <name type="scientific">Fulvivirga imtechensis AK7</name>
    <dbReference type="NCBI Taxonomy" id="1237149"/>
    <lineage>
        <taxon>Bacteria</taxon>
        <taxon>Pseudomonadati</taxon>
        <taxon>Bacteroidota</taxon>
        <taxon>Cytophagia</taxon>
        <taxon>Cytophagales</taxon>
        <taxon>Fulvivirgaceae</taxon>
        <taxon>Fulvivirga</taxon>
    </lineage>
</organism>
<dbReference type="Proteomes" id="UP000011135">
    <property type="component" value="Unassembled WGS sequence"/>
</dbReference>
<dbReference type="eggNOG" id="COG3209">
    <property type="taxonomic scope" value="Bacteria"/>
</dbReference>
<dbReference type="AlphaFoldDB" id="L8JSJ1"/>
<dbReference type="Pfam" id="PF15533">
    <property type="entry name" value="Ntox33"/>
    <property type="match status" value="1"/>
</dbReference>
<feature type="domain" description="Bacterial toxin 33" evidence="1">
    <location>
        <begin position="402"/>
        <end position="456"/>
    </location>
</feature>
<gene>
    <name evidence="2" type="ORF">C900_02126</name>
</gene>
<reference evidence="2 3" key="1">
    <citation type="submission" date="2012-12" db="EMBL/GenBank/DDBJ databases">
        <title>Genome assembly of Fulvivirga imtechensis AK7.</title>
        <authorList>
            <person name="Nupur N."/>
            <person name="Khatri I."/>
            <person name="Kumar R."/>
            <person name="Subramanian S."/>
            <person name="Pinnaka A."/>
        </authorList>
    </citation>
    <scope>NUCLEOTIDE SEQUENCE [LARGE SCALE GENOMIC DNA]</scope>
    <source>
        <strain evidence="2 3">AK7</strain>
    </source>
</reference>
<dbReference type="OrthoDB" id="824686at2"/>
<accession>L8JSJ1</accession>
<name>L8JSJ1_9BACT</name>
<dbReference type="InterPro" id="IPR029110">
    <property type="entry name" value="Ntox33"/>
</dbReference>
<keyword evidence="3" id="KW-1185">Reference proteome</keyword>
<dbReference type="STRING" id="1237149.C900_02126"/>
<comment type="caution">
    <text evidence="2">The sequence shown here is derived from an EMBL/GenBank/DDBJ whole genome shotgun (WGS) entry which is preliminary data.</text>
</comment>
<sequence length="456" mass="49751">MEIVTNTFQIANGGETQVMFNAFETHLPGFSAQVSNNNFNAPKAYLNYMLFPEDYTGTPQFGYDAVGDDAWGQWTELDIEIDVPFDGYIYIYVINESTVTECYFDDVTVVHDRNNARLQVTSTSDYYPFGMEIASKKYVNEGLVPNHFKYQGLYSEYDEYTHWNAFAIRGNYDSRLGTWYSQDPYAQFANPYVGMGNNPINGVDPDGGFFGPTAQIIAGAVVGGAAAGYAARKNGADLEQTALAALGGAVAGAGMVYGLQHGVLSDVGRSIGDFSRMVGPTVNTLIHLFKIGQDIPKGQIIVGEMWLEETIYDPAFSDYYPSSFLTGNGIEPYNIDVDLLTLGSGSIVKGAAKKIFSTAVKKQARKKVTKTVAKKSTKTINGFKSVGAAGRNMNNIKLIKPNMLKKAGIDAHALKKEFLGSKGISKFDLYRHTETGEILILKKGGVGEAIFTGIFL</sequence>
<proteinExistence type="predicted"/>
<dbReference type="InterPro" id="IPR022385">
    <property type="entry name" value="Rhs_assc_core"/>
</dbReference>